<dbReference type="InterPro" id="IPR050222">
    <property type="entry name" value="MATE_MdtK"/>
</dbReference>
<proteinExistence type="predicted"/>
<feature type="transmembrane region" description="Helical" evidence="10">
    <location>
        <begin position="46"/>
        <end position="71"/>
    </location>
</feature>
<keyword evidence="12" id="KW-1185">Reference proteome</keyword>
<evidence type="ECO:0000256" key="7">
    <source>
        <dbReference type="ARBA" id="ARBA00023065"/>
    </source>
</evidence>
<dbReference type="Proteomes" id="UP000242999">
    <property type="component" value="Unassembled WGS sequence"/>
</dbReference>
<keyword evidence="5 10" id="KW-0812">Transmembrane</keyword>
<keyword evidence="8 10" id="KW-0472">Membrane</keyword>
<evidence type="ECO:0000256" key="4">
    <source>
        <dbReference type="ARBA" id="ARBA00022475"/>
    </source>
</evidence>
<dbReference type="NCBIfam" id="TIGR00797">
    <property type="entry name" value="matE"/>
    <property type="match status" value="1"/>
</dbReference>
<feature type="transmembrane region" description="Helical" evidence="10">
    <location>
        <begin position="163"/>
        <end position="183"/>
    </location>
</feature>
<evidence type="ECO:0000256" key="1">
    <source>
        <dbReference type="ARBA" id="ARBA00004429"/>
    </source>
</evidence>
<keyword evidence="2" id="KW-0813">Transport</keyword>
<evidence type="ECO:0000256" key="10">
    <source>
        <dbReference type="SAM" id="Phobius"/>
    </source>
</evidence>
<evidence type="ECO:0000256" key="9">
    <source>
        <dbReference type="ARBA" id="ARBA00031636"/>
    </source>
</evidence>
<dbReference type="PANTHER" id="PTHR43298:SF2">
    <property type="entry name" value="FMN_FAD EXPORTER YEEO-RELATED"/>
    <property type="match status" value="1"/>
</dbReference>
<dbReference type="CDD" id="cd13133">
    <property type="entry name" value="MATE_like_7"/>
    <property type="match status" value="1"/>
</dbReference>
<comment type="subcellular location">
    <subcellularLocation>
        <location evidence="1">Cell inner membrane</location>
        <topology evidence="1">Multi-pass membrane protein</topology>
    </subcellularLocation>
</comment>
<feature type="transmembrane region" description="Helical" evidence="10">
    <location>
        <begin position="311"/>
        <end position="335"/>
    </location>
</feature>
<gene>
    <name evidence="11" type="ORF">SAMN05421831_10682</name>
</gene>
<evidence type="ECO:0000313" key="12">
    <source>
        <dbReference type="Proteomes" id="UP000242999"/>
    </source>
</evidence>
<evidence type="ECO:0000256" key="2">
    <source>
        <dbReference type="ARBA" id="ARBA00022448"/>
    </source>
</evidence>
<feature type="transmembrane region" description="Helical" evidence="10">
    <location>
        <begin position="355"/>
        <end position="378"/>
    </location>
</feature>
<keyword evidence="7" id="KW-0406">Ion transport</keyword>
<feature type="transmembrane region" description="Helical" evidence="10">
    <location>
        <begin position="134"/>
        <end position="151"/>
    </location>
</feature>
<dbReference type="STRING" id="64971.SAMN05421831_10682"/>
<accession>A0A1H6S968</accession>
<dbReference type="Pfam" id="PF01554">
    <property type="entry name" value="MatE"/>
    <property type="match status" value="2"/>
</dbReference>
<feature type="transmembrane region" description="Helical" evidence="10">
    <location>
        <begin position="250"/>
        <end position="274"/>
    </location>
</feature>
<dbReference type="InterPro" id="IPR048279">
    <property type="entry name" value="MdtK-like"/>
</dbReference>
<dbReference type="GO" id="GO:0005886">
    <property type="term" value="C:plasma membrane"/>
    <property type="evidence" value="ECO:0007669"/>
    <property type="project" value="UniProtKB-SubCell"/>
</dbReference>
<dbReference type="GO" id="GO:0006811">
    <property type="term" value="P:monoatomic ion transport"/>
    <property type="evidence" value="ECO:0007669"/>
    <property type="project" value="UniProtKB-KW"/>
</dbReference>
<feature type="transmembrane region" description="Helical" evidence="10">
    <location>
        <begin position="280"/>
        <end position="299"/>
    </location>
</feature>
<dbReference type="RefSeq" id="WP_093309456.1">
    <property type="nucleotide sequence ID" value="NZ_FNYH01000006.1"/>
</dbReference>
<evidence type="ECO:0000256" key="6">
    <source>
        <dbReference type="ARBA" id="ARBA00022989"/>
    </source>
</evidence>
<evidence type="ECO:0000256" key="5">
    <source>
        <dbReference type="ARBA" id="ARBA00022692"/>
    </source>
</evidence>
<evidence type="ECO:0000256" key="3">
    <source>
        <dbReference type="ARBA" id="ARBA00022449"/>
    </source>
</evidence>
<evidence type="ECO:0000256" key="8">
    <source>
        <dbReference type="ARBA" id="ARBA00023136"/>
    </source>
</evidence>
<dbReference type="EMBL" id="FNYH01000006">
    <property type="protein sequence ID" value="SEI64658.1"/>
    <property type="molecule type" value="Genomic_DNA"/>
</dbReference>
<name>A0A1H6S968_9GAMM</name>
<dbReference type="GO" id="GO:0015297">
    <property type="term" value="F:antiporter activity"/>
    <property type="evidence" value="ECO:0007669"/>
    <property type="project" value="UniProtKB-KW"/>
</dbReference>
<dbReference type="GO" id="GO:0042910">
    <property type="term" value="F:xenobiotic transmembrane transporter activity"/>
    <property type="evidence" value="ECO:0007669"/>
    <property type="project" value="InterPro"/>
</dbReference>
<keyword evidence="6 10" id="KW-1133">Transmembrane helix</keyword>
<dbReference type="PANTHER" id="PTHR43298">
    <property type="entry name" value="MULTIDRUG RESISTANCE PROTEIN NORM-RELATED"/>
    <property type="match status" value="1"/>
</dbReference>
<feature type="transmembrane region" description="Helical" evidence="10">
    <location>
        <begin position="390"/>
        <end position="412"/>
    </location>
</feature>
<reference evidence="12" key="1">
    <citation type="submission" date="2016-10" db="EMBL/GenBank/DDBJ databases">
        <authorList>
            <person name="Varghese N."/>
            <person name="Submissions S."/>
        </authorList>
    </citation>
    <scope>NUCLEOTIDE SEQUENCE [LARGE SCALE GENOMIC DNA]</scope>
    <source>
        <strain evidence="12">DSM 7165</strain>
    </source>
</reference>
<keyword evidence="3" id="KW-0050">Antiport</keyword>
<sequence>MNRHSASISQRIQHILALALPIMGGMLSQSLLNLVDAALVGQLGEIALAGVGIGGYITFMLTALLMGLSSGVQAQVAGLNGARRYSERARPLNAGIVLALALGIPLTSIGYLHADTLVALLSQDLQVQTLASDYLALRAFAFLPVAINLCFRGYWNGIHQAGLYLKIILLMHGTNVILTWWLIQGGLGIPPLGVQGAALGTSLSVTLGCILWTWLTWKRACPSGFVFKPPSWALIWKTSQRALPTSVQQALFAAGYAVLFWILGQIDAASVAIGHVLVNLSLLLILPAVGLGMAAMTLVGHSLGARAFQQAYLWGWDVTYVAFGLLLLLSLPLFLYPDVIVALFLTDPGLQASAIFPLQLTALMIVLDTGALVFNQALQGIGAHKAAMQLALSLQWGLFLPLAWWLGVYLGYGLLGIWWLQLAYRGLHSCGFIWLWYQGFQKLRHHAKDTST</sequence>
<dbReference type="AlphaFoldDB" id="A0A1H6S968"/>
<protein>
    <recommendedName>
        <fullName evidence="9">Multidrug-efflux transporter</fullName>
    </recommendedName>
</protein>
<dbReference type="OrthoDB" id="9780160at2"/>
<keyword evidence="4" id="KW-1003">Cell membrane</keyword>
<feature type="transmembrane region" description="Helical" evidence="10">
    <location>
        <begin position="92"/>
        <end position="114"/>
    </location>
</feature>
<dbReference type="InterPro" id="IPR002528">
    <property type="entry name" value="MATE_fam"/>
</dbReference>
<feature type="transmembrane region" description="Helical" evidence="10">
    <location>
        <begin position="12"/>
        <end position="34"/>
    </location>
</feature>
<feature type="transmembrane region" description="Helical" evidence="10">
    <location>
        <begin position="195"/>
        <end position="215"/>
    </location>
</feature>
<organism evidence="11 12">
    <name type="scientific">Allopseudospirillum japonicum</name>
    <dbReference type="NCBI Taxonomy" id="64971"/>
    <lineage>
        <taxon>Bacteria</taxon>
        <taxon>Pseudomonadati</taxon>
        <taxon>Pseudomonadota</taxon>
        <taxon>Gammaproteobacteria</taxon>
        <taxon>Oceanospirillales</taxon>
        <taxon>Oceanospirillaceae</taxon>
        <taxon>Allopseudospirillum</taxon>
    </lineage>
</organism>
<evidence type="ECO:0000313" key="11">
    <source>
        <dbReference type="EMBL" id="SEI64658.1"/>
    </source>
</evidence>
<dbReference type="PIRSF" id="PIRSF006603">
    <property type="entry name" value="DinF"/>
    <property type="match status" value="1"/>
</dbReference>